<sequence length="76" mass="7592">MSFTPLRSVKATGALSVKGLAVVFLGMVFGRGSGGGRQAENSLQFGSGFGGQSGVQVAGQSAEFIGQLPPIRCSGS</sequence>
<protein>
    <submittedName>
        <fullName evidence="1">Uncharacterized protein</fullName>
    </submittedName>
</protein>
<dbReference type="AlphaFoldDB" id="A0A2T1KIU4"/>
<reference evidence="1 2" key="1">
    <citation type="submission" date="2018-03" db="EMBL/GenBank/DDBJ databases">
        <title>Marinobacter brunus sp. nov., a marine bacterium of Gamma-proteobacteria isolated from the surface seawater of the South China Sea.</title>
        <authorList>
            <person name="Cheng H."/>
            <person name="Wu Y.-H."/>
            <person name="Xamxidin M."/>
            <person name="Xu X.-W."/>
        </authorList>
    </citation>
    <scope>NUCLEOTIDE SEQUENCE [LARGE SCALE GENOMIC DNA]</scope>
    <source>
        <strain evidence="1 2">JCM 30472</strain>
    </source>
</reference>
<evidence type="ECO:0000313" key="1">
    <source>
        <dbReference type="EMBL" id="PSF09522.1"/>
    </source>
</evidence>
<dbReference type="EMBL" id="PXNN01000005">
    <property type="protein sequence ID" value="PSF09522.1"/>
    <property type="molecule type" value="Genomic_DNA"/>
</dbReference>
<name>A0A2T1KIU4_9GAMM</name>
<comment type="caution">
    <text evidence="1">The sequence shown here is derived from an EMBL/GenBank/DDBJ whole genome shotgun (WGS) entry which is preliminary data.</text>
</comment>
<proteinExistence type="predicted"/>
<dbReference type="Proteomes" id="UP000238385">
    <property type="component" value="Unassembled WGS sequence"/>
</dbReference>
<accession>A0A2T1KIU4</accession>
<keyword evidence="2" id="KW-1185">Reference proteome</keyword>
<gene>
    <name evidence="1" type="ORF">C7H08_03295</name>
</gene>
<organism evidence="1 2">
    <name type="scientific">Marinobacter halophilus</name>
    <dbReference type="NCBI Taxonomy" id="1323740"/>
    <lineage>
        <taxon>Bacteria</taxon>
        <taxon>Pseudomonadati</taxon>
        <taxon>Pseudomonadota</taxon>
        <taxon>Gammaproteobacteria</taxon>
        <taxon>Pseudomonadales</taxon>
        <taxon>Marinobacteraceae</taxon>
        <taxon>Marinobacter</taxon>
    </lineage>
</organism>
<evidence type="ECO:0000313" key="2">
    <source>
        <dbReference type="Proteomes" id="UP000238385"/>
    </source>
</evidence>